<dbReference type="RefSeq" id="XP_013882235.1">
    <property type="nucleotide sequence ID" value="XM_014026781.1"/>
</dbReference>
<evidence type="ECO:0000256" key="2">
    <source>
        <dbReference type="ARBA" id="ARBA00022703"/>
    </source>
</evidence>
<dbReference type="PANTHER" id="PTHR14965:SF1">
    <property type="entry name" value="APOPTOSIS FACILITATOR BCL-2-LIKE PROTEIN 14"/>
    <property type="match status" value="1"/>
</dbReference>
<dbReference type="Proteomes" id="UP000192220">
    <property type="component" value="Unplaced"/>
</dbReference>
<protein>
    <submittedName>
        <fullName evidence="4">Apoptosis facilitator Bcl-2-like protein 14</fullName>
    </submittedName>
</protein>
<sequence length="239" mass="26543">MEGPQGTSEVLQLLQDYCTKRSRQNWSRTTEQTVLKFLGASGLESDSSSPPPPPVVLQIKNIPVAVSEVLRKKQTPSLDEDFSGLPVFEGVQSPAPPQRGVAERLVEITESAQIRKEDVQTQEELIQKLVQLIVAFGDDINSKLKQNPVLEQQLQNLSYGTFEKLMSTVQSLVVPVSRAAGPDGRVEQQKIAWAFEVTSRLSAVGVVQHRRVLNFGAQYIEQNHAGWVQQHGGWEEAFD</sequence>
<dbReference type="AlphaFoldDB" id="A0A2I4CQG5"/>
<dbReference type="Gene3D" id="1.10.437.10">
    <property type="entry name" value="Blc2-like"/>
    <property type="match status" value="1"/>
</dbReference>
<organism evidence="3 4">
    <name type="scientific">Austrofundulus limnaeus</name>
    <name type="common">Annual killifish</name>
    <dbReference type="NCBI Taxonomy" id="52670"/>
    <lineage>
        <taxon>Eukaryota</taxon>
        <taxon>Metazoa</taxon>
        <taxon>Chordata</taxon>
        <taxon>Craniata</taxon>
        <taxon>Vertebrata</taxon>
        <taxon>Euteleostomi</taxon>
        <taxon>Actinopterygii</taxon>
        <taxon>Neopterygii</taxon>
        <taxon>Teleostei</taxon>
        <taxon>Neoteleostei</taxon>
        <taxon>Acanthomorphata</taxon>
        <taxon>Ovalentaria</taxon>
        <taxon>Atherinomorphae</taxon>
        <taxon>Cyprinodontiformes</taxon>
        <taxon>Rivulidae</taxon>
        <taxon>Austrofundulus</taxon>
    </lineage>
</organism>
<dbReference type="PANTHER" id="PTHR14965">
    <property type="entry name" value="SI:CH73-248E21.1"/>
    <property type="match status" value="1"/>
</dbReference>
<dbReference type="GO" id="GO:0006915">
    <property type="term" value="P:apoptotic process"/>
    <property type="evidence" value="ECO:0007669"/>
    <property type="project" value="UniProtKB-KW"/>
</dbReference>
<keyword evidence="2" id="KW-0053">Apoptosis</keyword>
<dbReference type="InterPro" id="IPR002475">
    <property type="entry name" value="Bcl2-like"/>
</dbReference>
<keyword evidence="3" id="KW-1185">Reference proteome</keyword>
<reference evidence="4" key="1">
    <citation type="submission" date="2025-08" db="UniProtKB">
        <authorList>
            <consortium name="RefSeq"/>
        </authorList>
    </citation>
    <scope>IDENTIFICATION</scope>
    <source>
        <strain evidence="4">Quisiro</strain>
        <tissue evidence="4">Liver</tissue>
    </source>
</reference>
<dbReference type="OrthoDB" id="9948726at2759"/>
<dbReference type="STRING" id="52670.A0A2I4CQG5"/>
<dbReference type="KEGG" id="alim:106531026"/>
<dbReference type="SUPFAM" id="SSF56854">
    <property type="entry name" value="Bcl-2 inhibitors of programmed cell death"/>
    <property type="match status" value="1"/>
</dbReference>
<keyword evidence="1" id="KW-0597">Phosphoprotein</keyword>
<dbReference type="InParanoid" id="A0A2I4CQG5"/>
<evidence type="ECO:0000313" key="4">
    <source>
        <dbReference type="RefSeq" id="XP_013882235.1"/>
    </source>
</evidence>
<name>A0A2I4CQG5_AUSLI</name>
<evidence type="ECO:0000313" key="3">
    <source>
        <dbReference type="Proteomes" id="UP000192220"/>
    </source>
</evidence>
<evidence type="ECO:0000256" key="1">
    <source>
        <dbReference type="ARBA" id="ARBA00022553"/>
    </source>
</evidence>
<proteinExistence type="predicted"/>
<accession>A0A2I4CQG5</accession>
<dbReference type="PROSITE" id="PS50062">
    <property type="entry name" value="BCL2_FAMILY"/>
    <property type="match status" value="1"/>
</dbReference>
<gene>
    <name evidence="4" type="primary">si:ch211-218c6.8</name>
</gene>
<dbReference type="InterPro" id="IPR036834">
    <property type="entry name" value="Bcl-2-like_sf"/>
</dbReference>
<dbReference type="GO" id="GO:2001236">
    <property type="term" value="P:regulation of extrinsic apoptotic signaling pathway"/>
    <property type="evidence" value="ECO:0007669"/>
    <property type="project" value="TreeGrafter"/>
</dbReference>